<proteinExistence type="predicted"/>
<dbReference type="EMBL" id="CP026520">
    <property type="protein sequence ID" value="QAV16954.1"/>
    <property type="molecule type" value="Genomic_DNA"/>
</dbReference>
<evidence type="ECO:0000313" key="3">
    <source>
        <dbReference type="EMBL" id="QAV16954.1"/>
    </source>
</evidence>
<dbReference type="EMBL" id="JAMDMJ010000031">
    <property type="protein sequence ID" value="MCY9598485.1"/>
    <property type="molecule type" value="Genomic_DNA"/>
</dbReference>
<evidence type="ECO:0000313" key="4">
    <source>
        <dbReference type="Proteomes" id="UP000288943"/>
    </source>
</evidence>
<accession>A0A410WRJ3</accession>
<dbReference type="GeneID" id="95374044"/>
<feature type="compositionally biased region" description="Polar residues" evidence="1">
    <location>
        <begin position="92"/>
        <end position="101"/>
    </location>
</feature>
<evidence type="ECO:0000313" key="5">
    <source>
        <dbReference type="Proteomes" id="UP001527202"/>
    </source>
</evidence>
<dbReference type="Proteomes" id="UP000288943">
    <property type="component" value="Chromosome"/>
</dbReference>
<protein>
    <submittedName>
        <fullName evidence="3">Uncharacterized protein</fullName>
    </submittedName>
</protein>
<name>A0A410WRJ3_9BACL</name>
<dbReference type="Proteomes" id="UP001527202">
    <property type="component" value="Unassembled WGS sequence"/>
</dbReference>
<evidence type="ECO:0000313" key="2">
    <source>
        <dbReference type="EMBL" id="MCY9598485.1"/>
    </source>
</evidence>
<dbReference type="RefSeq" id="WP_042231998.1">
    <property type="nucleotide sequence ID" value="NZ_CP026520.1"/>
</dbReference>
<feature type="region of interest" description="Disordered" evidence="1">
    <location>
        <begin position="75"/>
        <end position="101"/>
    </location>
</feature>
<dbReference type="AlphaFoldDB" id="A0A410WRJ3"/>
<dbReference type="KEGG" id="pchi:PC41400_04335"/>
<organism evidence="3 4">
    <name type="scientific">Paenibacillus chitinolyticus</name>
    <dbReference type="NCBI Taxonomy" id="79263"/>
    <lineage>
        <taxon>Bacteria</taxon>
        <taxon>Bacillati</taxon>
        <taxon>Bacillota</taxon>
        <taxon>Bacilli</taxon>
        <taxon>Bacillales</taxon>
        <taxon>Paenibacillaceae</taxon>
        <taxon>Paenibacillus</taxon>
    </lineage>
</organism>
<reference evidence="2 5" key="2">
    <citation type="submission" date="2022-05" db="EMBL/GenBank/DDBJ databases">
        <title>Genome Sequencing of Bee-Associated Microbes.</title>
        <authorList>
            <person name="Dunlap C."/>
        </authorList>
    </citation>
    <scope>NUCLEOTIDE SEQUENCE [LARGE SCALE GENOMIC DNA]</scope>
    <source>
        <strain evidence="2 5">NRRL B-23120</strain>
    </source>
</reference>
<reference evidence="3 4" key="1">
    <citation type="submission" date="2018-01" db="EMBL/GenBank/DDBJ databases">
        <title>The whole genome sequencing and assembly of Paenibacillus chitinolyticus KCCM 41400 strain.</title>
        <authorList>
            <person name="Kim J.-Y."/>
            <person name="Park M.-K."/>
            <person name="Lee Y.-J."/>
            <person name="Yi H."/>
            <person name="Bahn Y.-S."/>
            <person name="Kim J.F."/>
            <person name="Lee D.-W."/>
        </authorList>
    </citation>
    <scope>NUCLEOTIDE SEQUENCE [LARGE SCALE GENOMIC DNA]</scope>
    <source>
        <strain evidence="3 4">KCCM 41400</strain>
    </source>
</reference>
<keyword evidence="5" id="KW-1185">Reference proteome</keyword>
<evidence type="ECO:0000256" key="1">
    <source>
        <dbReference type="SAM" id="MobiDB-lite"/>
    </source>
</evidence>
<gene>
    <name evidence="2" type="ORF">M5X16_22295</name>
    <name evidence="3" type="ORF">PC41400_04335</name>
</gene>
<sequence>MKKRAQRCPLHAEAQRSPELSAVAWASSPAGADAALKARDANAPGLAQSCPQKGSPRLAGVSLFVRGYTGCAPGEPARAGRADLASARKKTSLTGQTVKEV</sequence>